<feature type="compositionally biased region" description="Polar residues" evidence="1">
    <location>
        <begin position="125"/>
        <end position="134"/>
    </location>
</feature>
<name>A0ABD1NLP5_9FABA</name>
<evidence type="ECO:0000313" key="3">
    <source>
        <dbReference type="Proteomes" id="UP001603857"/>
    </source>
</evidence>
<evidence type="ECO:0000313" key="2">
    <source>
        <dbReference type="EMBL" id="KAL2348826.1"/>
    </source>
</evidence>
<dbReference type="AlphaFoldDB" id="A0ABD1NLP5"/>
<protein>
    <submittedName>
        <fullName evidence="2">Uncharacterized protein</fullName>
    </submittedName>
</protein>
<reference evidence="2 3" key="1">
    <citation type="submission" date="2024-08" db="EMBL/GenBank/DDBJ databases">
        <title>Insights into the chromosomal genome structure of Flemingia macrophylla.</title>
        <authorList>
            <person name="Ding Y."/>
            <person name="Zhao Y."/>
            <person name="Bi W."/>
            <person name="Wu M."/>
            <person name="Zhao G."/>
            <person name="Gong Y."/>
            <person name="Li W."/>
            <person name="Zhang P."/>
        </authorList>
    </citation>
    <scope>NUCLEOTIDE SEQUENCE [LARGE SCALE GENOMIC DNA]</scope>
    <source>
        <strain evidence="2">DYQJB</strain>
        <tissue evidence="2">Leaf</tissue>
    </source>
</reference>
<organism evidence="2 3">
    <name type="scientific">Flemingia macrophylla</name>
    <dbReference type="NCBI Taxonomy" id="520843"/>
    <lineage>
        <taxon>Eukaryota</taxon>
        <taxon>Viridiplantae</taxon>
        <taxon>Streptophyta</taxon>
        <taxon>Embryophyta</taxon>
        <taxon>Tracheophyta</taxon>
        <taxon>Spermatophyta</taxon>
        <taxon>Magnoliopsida</taxon>
        <taxon>eudicotyledons</taxon>
        <taxon>Gunneridae</taxon>
        <taxon>Pentapetalae</taxon>
        <taxon>rosids</taxon>
        <taxon>fabids</taxon>
        <taxon>Fabales</taxon>
        <taxon>Fabaceae</taxon>
        <taxon>Papilionoideae</taxon>
        <taxon>50 kb inversion clade</taxon>
        <taxon>NPAAA clade</taxon>
        <taxon>indigoferoid/millettioid clade</taxon>
        <taxon>Phaseoleae</taxon>
        <taxon>Flemingia</taxon>
    </lineage>
</organism>
<sequence>MNFIKKECTEIEMDITEQHQNAVTYNFKKSMAMLIQRRIYKIRSFWTIYNMIEMRSATNFFRDAPGPDEFDLIIDYKRVDTMSNFYFSVTSRRELLSNLRTVFHSSHHERFRSENLLRKRGAGQGVTNCGQRGTDSQKKERGQWAAADSPQRGGVNGGQRRTTSTKAGEAKNGRESEKPRTREKREEEDNPRIKQIRGKLPNYDDDKLQHIPLGLMTVTDRAISRDLKP</sequence>
<dbReference type="EMBL" id="JBGMDY010000001">
    <property type="protein sequence ID" value="KAL2348826.1"/>
    <property type="molecule type" value="Genomic_DNA"/>
</dbReference>
<gene>
    <name evidence="2" type="ORF">Fmac_002826</name>
</gene>
<feature type="region of interest" description="Disordered" evidence="1">
    <location>
        <begin position="110"/>
        <end position="207"/>
    </location>
</feature>
<keyword evidence="3" id="KW-1185">Reference proteome</keyword>
<evidence type="ECO:0000256" key="1">
    <source>
        <dbReference type="SAM" id="MobiDB-lite"/>
    </source>
</evidence>
<proteinExistence type="predicted"/>
<accession>A0ABD1NLP5</accession>
<comment type="caution">
    <text evidence="2">The sequence shown here is derived from an EMBL/GenBank/DDBJ whole genome shotgun (WGS) entry which is preliminary data.</text>
</comment>
<dbReference type="Proteomes" id="UP001603857">
    <property type="component" value="Unassembled WGS sequence"/>
</dbReference>
<feature type="compositionally biased region" description="Basic and acidic residues" evidence="1">
    <location>
        <begin position="168"/>
        <end position="192"/>
    </location>
</feature>